<dbReference type="RefSeq" id="XP_020430555.1">
    <property type="nucleotide sequence ID" value="XM_020579880.1"/>
</dbReference>
<evidence type="ECO:0000313" key="2">
    <source>
        <dbReference type="Proteomes" id="UP000001396"/>
    </source>
</evidence>
<dbReference type="GeneID" id="31364558"/>
<organism evidence="1 2">
    <name type="scientific">Heterostelium pallidum (strain ATCC 26659 / Pp 5 / PN500)</name>
    <name type="common">Cellular slime mold</name>
    <name type="synonym">Polysphondylium pallidum</name>
    <dbReference type="NCBI Taxonomy" id="670386"/>
    <lineage>
        <taxon>Eukaryota</taxon>
        <taxon>Amoebozoa</taxon>
        <taxon>Evosea</taxon>
        <taxon>Eumycetozoa</taxon>
        <taxon>Dictyostelia</taxon>
        <taxon>Acytosteliales</taxon>
        <taxon>Acytosteliaceae</taxon>
        <taxon>Heterostelium</taxon>
    </lineage>
</organism>
<accession>D3BKK0</accession>
<dbReference type="EMBL" id="ADBJ01000038">
    <property type="protein sequence ID" value="EFA78430.1"/>
    <property type="molecule type" value="Genomic_DNA"/>
</dbReference>
<sequence length="135" mass="16032">MDDLYLRVKGNFIFDQILNYGGIFSHIQIVFEDGHSENIRVYTNEEDRDDKSKPRILQNEVEFPAIAKDSSKKRDLSHLRYMVSYLPEADFIPVYDLSLVRMVIRKYYLQFITKKVNRETYQLNCCCNVSNADKY</sequence>
<dbReference type="InParanoid" id="D3BKK0"/>
<proteinExistence type="predicted"/>
<dbReference type="AlphaFoldDB" id="D3BKK0"/>
<reference evidence="1 2" key="1">
    <citation type="journal article" date="2011" name="Genome Res.">
        <title>Phylogeny-wide analysis of social amoeba genomes highlights ancient origins for complex intercellular communication.</title>
        <authorList>
            <person name="Heidel A.J."/>
            <person name="Lawal H.M."/>
            <person name="Felder M."/>
            <person name="Schilde C."/>
            <person name="Helps N.R."/>
            <person name="Tunggal B."/>
            <person name="Rivero F."/>
            <person name="John U."/>
            <person name="Schleicher M."/>
            <person name="Eichinger L."/>
            <person name="Platzer M."/>
            <person name="Noegel A.A."/>
            <person name="Schaap P."/>
            <person name="Gloeckner G."/>
        </authorList>
    </citation>
    <scope>NUCLEOTIDE SEQUENCE [LARGE SCALE GENOMIC DNA]</scope>
    <source>
        <strain evidence="2">ATCC 26659 / Pp 5 / PN500</strain>
    </source>
</reference>
<comment type="caution">
    <text evidence="1">The sequence shown here is derived from an EMBL/GenBank/DDBJ whole genome shotgun (WGS) entry which is preliminary data.</text>
</comment>
<keyword evidence="2" id="KW-1185">Reference proteome</keyword>
<evidence type="ECO:0000313" key="1">
    <source>
        <dbReference type="EMBL" id="EFA78430.1"/>
    </source>
</evidence>
<name>D3BKK0_HETP5</name>
<protein>
    <submittedName>
        <fullName evidence="1">Uncharacterized protein</fullName>
    </submittedName>
</protein>
<gene>
    <name evidence="1" type="ORF">PPL_09082</name>
</gene>
<dbReference type="Proteomes" id="UP000001396">
    <property type="component" value="Unassembled WGS sequence"/>
</dbReference>